<keyword evidence="4" id="KW-1185">Reference proteome</keyword>
<feature type="chain" id="PRO_5010759889" evidence="1">
    <location>
        <begin position="28"/>
        <end position="187"/>
    </location>
</feature>
<dbReference type="EnsemblMetazoa" id="ASIC008841-RA">
    <property type="protein sequence ID" value="ASIC008841-PA"/>
    <property type="gene ID" value="ASIC008841"/>
</dbReference>
<accession>A0A084VTD1</accession>
<gene>
    <name evidence="2" type="ORF">ZHAS_00008841</name>
</gene>
<feature type="signal peptide" evidence="1">
    <location>
        <begin position="1"/>
        <end position="27"/>
    </location>
</feature>
<dbReference type="AlphaFoldDB" id="A0A084VTD1"/>
<dbReference type="STRING" id="74873.A0A084VTD1"/>
<protein>
    <submittedName>
        <fullName evidence="2 3">Epithelial chloride channel protein-like protein</fullName>
    </submittedName>
</protein>
<evidence type="ECO:0000313" key="3">
    <source>
        <dbReference type="EnsemblMetazoa" id="ASIC008841-PA"/>
    </source>
</evidence>
<evidence type="ECO:0000256" key="1">
    <source>
        <dbReference type="SAM" id="SignalP"/>
    </source>
</evidence>
<evidence type="ECO:0000313" key="2">
    <source>
        <dbReference type="EMBL" id="KFB41225.1"/>
    </source>
</evidence>
<dbReference type="EMBL" id="KE525079">
    <property type="protein sequence ID" value="KFB41225.1"/>
    <property type="molecule type" value="Genomic_DNA"/>
</dbReference>
<organism evidence="2">
    <name type="scientific">Anopheles sinensis</name>
    <name type="common">Mosquito</name>
    <dbReference type="NCBI Taxonomy" id="74873"/>
    <lineage>
        <taxon>Eukaryota</taxon>
        <taxon>Metazoa</taxon>
        <taxon>Ecdysozoa</taxon>
        <taxon>Arthropoda</taxon>
        <taxon>Hexapoda</taxon>
        <taxon>Insecta</taxon>
        <taxon>Pterygota</taxon>
        <taxon>Neoptera</taxon>
        <taxon>Endopterygota</taxon>
        <taxon>Diptera</taxon>
        <taxon>Nematocera</taxon>
        <taxon>Culicoidea</taxon>
        <taxon>Culicidae</taxon>
        <taxon>Anophelinae</taxon>
        <taxon>Anopheles</taxon>
    </lineage>
</organism>
<dbReference type="Proteomes" id="UP000030765">
    <property type="component" value="Unassembled WGS sequence"/>
</dbReference>
<dbReference type="EMBL" id="ATLV01016342">
    <property type="status" value="NOT_ANNOTATED_CDS"/>
    <property type="molecule type" value="Genomic_DNA"/>
</dbReference>
<dbReference type="VEuPathDB" id="VectorBase:ASIC008841"/>
<evidence type="ECO:0000313" key="4">
    <source>
        <dbReference type="Proteomes" id="UP000030765"/>
    </source>
</evidence>
<sequence length="187" mass="20021">MARTLAFPLPLLLVAAMLGLGVPLANGASSITVEKSAYKNVVIEIRDNVPVDNCQTILQNLETDCTKNVNSHLSYNVDLCPGVRLVAYGAASVIRPPFGGTSVPSVPDHHTCHIPPNARDTNECVARSNGNVIPTNRGQVAIIGVWDGREAHFRCDTKPEARCKSTGISLEHARRRCTIAASGFPVL</sequence>
<dbReference type="OrthoDB" id="8197001at2759"/>
<reference evidence="3" key="2">
    <citation type="submission" date="2020-05" db="UniProtKB">
        <authorList>
            <consortium name="EnsemblMetazoa"/>
        </authorList>
    </citation>
    <scope>IDENTIFICATION</scope>
</reference>
<keyword evidence="1" id="KW-0732">Signal</keyword>
<proteinExistence type="predicted"/>
<name>A0A084VTD1_ANOSI</name>
<reference evidence="2 4" key="1">
    <citation type="journal article" date="2014" name="BMC Genomics">
        <title>Genome sequence of Anopheles sinensis provides insight into genetics basis of mosquito competence for malaria parasites.</title>
        <authorList>
            <person name="Zhou D."/>
            <person name="Zhang D."/>
            <person name="Ding G."/>
            <person name="Shi L."/>
            <person name="Hou Q."/>
            <person name="Ye Y."/>
            <person name="Xu Y."/>
            <person name="Zhou H."/>
            <person name="Xiong C."/>
            <person name="Li S."/>
            <person name="Yu J."/>
            <person name="Hong S."/>
            <person name="Yu X."/>
            <person name="Zou P."/>
            <person name="Chen C."/>
            <person name="Chang X."/>
            <person name="Wang W."/>
            <person name="Lv Y."/>
            <person name="Sun Y."/>
            <person name="Ma L."/>
            <person name="Shen B."/>
            <person name="Zhu C."/>
        </authorList>
    </citation>
    <scope>NUCLEOTIDE SEQUENCE [LARGE SCALE GENOMIC DNA]</scope>
</reference>